<feature type="domain" description="HTH gntR-type" evidence="4">
    <location>
        <begin position="2"/>
        <end position="70"/>
    </location>
</feature>
<name>A0A417ZJC6_9LACO</name>
<dbReference type="InterPro" id="IPR033532">
    <property type="entry name" value="AraR_ligand_bind_dom"/>
</dbReference>
<keyword evidence="3" id="KW-0804">Transcription</keyword>
<dbReference type="InterPro" id="IPR046335">
    <property type="entry name" value="LacI/GalR-like_sensor"/>
</dbReference>
<evidence type="ECO:0000256" key="2">
    <source>
        <dbReference type="ARBA" id="ARBA00023125"/>
    </source>
</evidence>
<organism evidence="5 6">
    <name type="scientific">Bombilactobacillus bombi</name>
    <dbReference type="NCBI Taxonomy" id="1303590"/>
    <lineage>
        <taxon>Bacteria</taxon>
        <taxon>Bacillati</taxon>
        <taxon>Bacillota</taxon>
        <taxon>Bacilli</taxon>
        <taxon>Lactobacillales</taxon>
        <taxon>Lactobacillaceae</taxon>
        <taxon>Bombilactobacillus</taxon>
    </lineage>
</organism>
<sequence length="359" mass="40977">MKNAFNVVKEKLKQAITSGKFKANEKLPTEDEFIKYFQVSRYAIRKALGQLEQENLIYRVQGSGMYVQDWNKKWFRNSESKTVGLICTHIADYIFPKIISHIDSILAKEGYSLLVANTHNDTNRERLRLINMLDSQVAGLIVEPSESAKPNPNLDIYQVIAQNKIPLLFLNASYPEVDFPVIQNTDLQSESELTHYLLNLGHKRIIGIFQIDDRQGVHRLNGFLEAYQKNDIDLSNSSIIMYSSHDNFEVISQKLDLYLNSNQLPTAITCYNDQLAIRIVDKLKKAHYRIPEDISVTGFDDYDGINYITPSLTTMTYETYAVGQEAGRGILDLIHGKPFNSITHQPQLKIRDSTAAPKK</sequence>
<dbReference type="PANTHER" id="PTHR30146:SF150">
    <property type="entry name" value="ARABINOSE METABOLISM TRANSCRIPTIONAL REPRESSOR"/>
    <property type="match status" value="1"/>
</dbReference>
<dbReference type="Gene3D" id="3.40.50.2300">
    <property type="match status" value="2"/>
</dbReference>
<dbReference type="SUPFAM" id="SSF46785">
    <property type="entry name" value="Winged helix' DNA-binding domain"/>
    <property type="match status" value="1"/>
</dbReference>
<dbReference type="InterPro" id="IPR036388">
    <property type="entry name" value="WH-like_DNA-bd_sf"/>
</dbReference>
<dbReference type="Pfam" id="PF00392">
    <property type="entry name" value="GntR"/>
    <property type="match status" value="1"/>
</dbReference>
<dbReference type="RefSeq" id="WP_118899827.1">
    <property type="nucleotide sequence ID" value="NZ_QOCR01000001.1"/>
</dbReference>
<dbReference type="Pfam" id="PF13377">
    <property type="entry name" value="Peripla_BP_3"/>
    <property type="match status" value="1"/>
</dbReference>
<dbReference type="PRINTS" id="PR00035">
    <property type="entry name" value="HTHGNTR"/>
</dbReference>
<dbReference type="InterPro" id="IPR028082">
    <property type="entry name" value="Peripla_BP_I"/>
</dbReference>
<evidence type="ECO:0000259" key="4">
    <source>
        <dbReference type="PROSITE" id="PS50949"/>
    </source>
</evidence>
<evidence type="ECO:0000313" key="5">
    <source>
        <dbReference type="EMBL" id="RHW52094.1"/>
    </source>
</evidence>
<evidence type="ECO:0000256" key="3">
    <source>
        <dbReference type="ARBA" id="ARBA00023163"/>
    </source>
</evidence>
<evidence type="ECO:0000313" key="6">
    <source>
        <dbReference type="Proteomes" id="UP000284109"/>
    </source>
</evidence>
<dbReference type="PROSITE" id="PS50949">
    <property type="entry name" value="HTH_GNTR"/>
    <property type="match status" value="1"/>
</dbReference>
<dbReference type="SUPFAM" id="SSF53822">
    <property type="entry name" value="Periplasmic binding protein-like I"/>
    <property type="match status" value="1"/>
</dbReference>
<accession>A0A417ZJC6</accession>
<dbReference type="SMART" id="SM00345">
    <property type="entry name" value="HTH_GNTR"/>
    <property type="match status" value="1"/>
</dbReference>
<dbReference type="CDD" id="cd07377">
    <property type="entry name" value="WHTH_GntR"/>
    <property type="match status" value="1"/>
</dbReference>
<reference evidence="5 6" key="1">
    <citation type="submission" date="2018-07" db="EMBL/GenBank/DDBJ databases">
        <title>Genome sequences of six Lactobacillus spp. isolated from bumble bee guts.</title>
        <authorList>
            <person name="Motta E.V.S."/>
            <person name="Moran N.A."/>
        </authorList>
    </citation>
    <scope>NUCLEOTIDE SEQUENCE [LARGE SCALE GENOMIC DNA]</scope>
    <source>
        <strain evidence="5 6">BI-1.1</strain>
    </source>
</reference>
<dbReference type="PANTHER" id="PTHR30146">
    <property type="entry name" value="LACI-RELATED TRANSCRIPTIONAL REPRESSOR"/>
    <property type="match status" value="1"/>
</dbReference>
<dbReference type="GO" id="GO:0000976">
    <property type="term" value="F:transcription cis-regulatory region binding"/>
    <property type="evidence" value="ECO:0007669"/>
    <property type="project" value="TreeGrafter"/>
</dbReference>
<gene>
    <name evidence="5" type="ORF">DS831_01845</name>
</gene>
<dbReference type="InterPro" id="IPR036390">
    <property type="entry name" value="WH_DNA-bd_sf"/>
</dbReference>
<dbReference type="GO" id="GO:0003700">
    <property type="term" value="F:DNA-binding transcription factor activity"/>
    <property type="evidence" value="ECO:0007669"/>
    <property type="project" value="InterPro"/>
</dbReference>
<keyword evidence="2" id="KW-0238">DNA-binding</keyword>
<evidence type="ECO:0000256" key="1">
    <source>
        <dbReference type="ARBA" id="ARBA00023015"/>
    </source>
</evidence>
<keyword evidence="1" id="KW-0805">Transcription regulation</keyword>
<keyword evidence="6" id="KW-1185">Reference proteome</keyword>
<dbReference type="OrthoDB" id="9813468at2"/>
<proteinExistence type="predicted"/>
<dbReference type="Gene3D" id="1.10.10.10">
    <property type="entry name" value="Winged helix-like DNA-binding domain superfamily/Winged helix DNA-binding domain"/>
    <property type="match status" value="1"/>
</dbReference>
<comment type="caution">
    <text evidence="5">The sequence shown here is derived from an EMBL/GenBank/DDBJ whole genome shotgun (WGS) entry which is preliminary data.</text>
</comment>
<dbReference type="InterPro" id="IPR000524">
    <property type="entry name" value="Tscrpt_reg_HTH_GntR"/>
</dbReference>
<dbReference type="CDD" id="cd01541">
    <property type="entry name" value="PBP1_AraR"/>
    <property type="match status" value="1"/>
</dbReference>
<dbReference type="EMBL" id="QOCR01000001">
    <property type="protein sequence ID" value="RHW52094.1"/>
    <property type="molecule type" value="Genomic_DNA"/>
</dbReference>
<dbReference type="Proteomes" id="UP000284109">
    <property type="component" value="Unassembled WGS sequence"/>
</dbReference>
<dbReference type="AlphaFoldDB" id="A0A417ZJC6"/>
<protein>
    <submittedName>
        <fullName evidence="5">GntR family transcriptional regulator</fullName>
    </submittedName>
</protein>